<organism evidence="1 2">
    <name type="scientific">Diphasiastrum complanatum</name>
    <name type="common">Issler's clubmoss</name>
    <name type="synonym">Lycopodium complanatum</name>
    <dbReference type="NCBI Taxonomy" id="34168"/>
    <lineage>
        <taxon>Eukaryota</taxon>
        <taxon>Viridiplantae</taxon>
        <taxon>Streptophyta</taxon>
        <taxon>Embryophyta</taxon>
        <taxon>Tracheophyta</taxon>
        <taxon>Lycopodiopsida</taxon>
        <taxon>Lycopodiales</taxon>
        <taxon>Lycopodiaceae</taxon>
        <taxon>Lycopodioideae</taxon>
        <taxon>Diphasiastrum</taxon>
    </lineage>
</organism>
<sequence length="632" mass="70592">MGKPDEYLVKKKNKAIRKRMRSDGEAFRHGVEASKRRRKAGTRRLCEGMCYTLPTPEDPFNERGERRKRHRKTKKKVPPVAPEHLQLSLEVSNSVPGTVHTSQQRENSLDEVLLNDESKGHAQRNSEHLQTVSGVEKITADTIMGTLNILRKGHEKFSLQKAKNGHGFSSLKLSKNTTNTAFQPKSCSAHSSLKDCLALHTITTPGDITFEAVTDMTSSMSLAFALARNLKIISNRQKTPELELGEAACENKIGSLFHEQCWKACKTGFNVLGSCRDAVQRILSYVPAAMLHIAKKDLLLSSDKNPIILFLVTSPEEALHVRKYCRALKMTWNIQSVSLHAGTEIERQIEGLNSKMPELIVATPDRLSDLVKLNIISLANISLLVVDSLEDMIIDGFAEQLSFIQSKLRVELQTFVFSGSYPIGTVKAIQCLLRDPVLRVAYEKSMHHQSACISQIVTVVVSNDKRLPKLCKILKHNLEKKGGLSENIAGTLVLVQAKEVAYDILKAVKHEGLSVEVLVSDQKENLLSMEAVLESLRTGELQVLILNGVVTNVDLSRIQNIVNYDFPPSVHHYRDILTRMARFSAYGELHSLCTGSMAHLASELIELLHDCYQPIPKVLQMLADAYFCLHQK</sequence>
<evidence type="ECO:0000313" key="2">
    <source>
        <dbReference type="Proteomes" id="UP001162992"/>
    </source>
</evidence>
<proteinExistence type="predicted"/>
<comment type="caution">
    <text evidence="1">The sequence shown here is derived from an EMBL/GenBank/DDBJ whole genome shotgun (WGS) entry which is preliminary data.</text>
</comment>
<gene>
    <name evidence="1" type="ORF">O6H91_08G020900</name>
</gene>
<evidence type="ECO:0000313" key="1">
    <source>
        <dbReference type="EMBL" id="KAJ7546029.1"/>
    </source>
</evidence>
<protein>
    <submittedName>
        <fullName evidence="1">Uncharacterized protein</fullName>
    </submittedName>
</protein>
<dbReference type="Proteomes" id="UP001162992">
    <property type="component" value="Chromosome 8"/>
</dbReference>
<dbReference type="EMBL" id="CM055099">
    <property type="protein sequence ID" value="KAJ7546029.1"/>
    <property type="molecule type" value="Genomic_DNA"/>
</dbReference>
<keyword evidence="2" id="KW-1185">Reference proteome</keyword>
<reference evidence="2" key="1">
    <citation type="journal article" date="2024" name="Proc. Natl. Acad. Sci. U.S.A.">
        <title>Extraordinary preservation of gene collinearity over three hundred million years revealed in homosporous lycophytes.</title>
        <authorList>
            <person name="Li C."/>
            <person name="Wickell D."/>
            <person name="Kuo L.Y."/>
            <person name="Chen X."/>
            <person name="Nie B."/>
            <person name="Liao X."/>
            <person name="Peng D."/>
            <person name="Ji J."/>
            <person name="Jenkins J."/>
            <person name="Williams M."/>
            <person name="Shu S."/>
            <person name="Plott C."/>
            <person name="Barry K."/>
            <person name="Rajasekar S."/>
            <person name="Grimwood J."/>
            <person name="Han X."/>
            <person name="Sun S."/>
            <person name="Hou Z."/>
            <person name="He W."/>
            <person name="Dai G."/>
            <person name="Sun C."/>
            <person name="Schmutz J."/>
            <person name="Leebens-Mack J.H."/>
            <person name="Li F.W."/>
            <person name="Wang L."/>
        </authorList>
    </citation>
    <scope>NUCLEOTIDE SEQUENCE [LARGE SCALE GENOMIC DNA]</scope>
    <source>
        <strain evidence="2">cv. PW_Plant_1</strain>
    </source>
</reference>
<name>A0ACC2CVH8_DIPCM</name>
<accession>A0ACC2CVH8</accession>